<feature type="domain" description="Phage head morphogenesis" evidence="1">
    <location>
        <begin position="166"/>
        <end position="272"/>
    </location>
</feature>
<evidence type="ECO:0000259" key="1">
    <source>
        <dbReference type="Pfam" id="PF04233"/>
    </source>
</evidence>
<comment type="caution">
    <text evidence="2">The sequence shown here is derived from an EMBL/GenBank/DDBJ whole genome shotgun (WGS) entry which is preliminary data.</text>
</comment>
<organism evidence="2 3">
    <name type="scientific">Providencia rettgeri</name>
    <dbReference type="NCBI Taxonomy" id="587"/>
    <lineage>
        <taxon>Bacteria</taxon>
        <taxon>Pseudomonadati</taxon>
        <taxon>Pseudomonadota</taxon>
        <taxon>Gammaproteobacteria</taxon>
        <taxon>Enterobacterales</taxon>
        <taxon>Morganellaceae</taxon>
        <taxon>Providencia</taxon>
    </lineage>
</organism>
<reference evidence="2" key="1">
    <citation type="submission" date="2023-04" db="EMBL/GenBank/DDBJ databases">
        <authorList>
            <person name="Li W."/>
        </authorList>
    </citation>
    <scope>NUCLEOTIDE SEQUENCE</scope>
    <source>
        <strain evidence="2">QITACRE101</strain>
    </source>
</reference>
<dbReference type="NCBIfam" id="TIGR01641">
    <property type="entry name" value="phageSPP1_gp7"/>
    <property type="match status" value="1"/>
</dbReference>
<dbReference type="EMBL" id="JARVQW010000002">
    <property type="protein sequence ID" value="MDH2304989.1"/>
    <property type="molecule type" value="Genomic_DNA"/>
</dbReference>
<sequence length="309" mass="35063">MKIQKIRTAIRAGTKADPTAVDKLERGAMKAFTKRIKKVSQGYIQLLNRIPSEPVVNKKYQFDLDPNYLSIILRDGELMVDEVLLQGGEFNNFFFNEYVSTAYERGTAQEYANLAQQSTAYAATQQSVATVLLSEPYQLRMALVRARVFEEMKGLSAQVKADMARILADGIARGLNPREVARNLNEQSGIEIRRANRVARTEITTALRRARMDEADEASEVLNLETRQVHISALSPTTRPNHASRHGKIFTTDEQRDWWAVDGNSINCKCSTVTILTDKEGRPYNDTLLNKLKEEKEAMKERGYQWAEE</sequence>
<evidence type="ECO:0000313" key="2">
    <source>
        <dbReference type="EMBL" id="MDH2304989.1"/>
    </source>
</evidence>
<gene>
    <name evidence="2" type="ORF">QDQ51_06090</name>
</gene>
<dbReference type="InterPro" id="IPR006528">
    <property type="entry name" value="Phage_head_morphogenesis_dom"/>
</dbReference>
<evidence type="ECO:0000313" key="3">
    <source>
        <dbReference type="Proteomes" id="UP001162044"/>
    </source>
</evidence>
<name>A0AB35L9J2_PRORE</name>
<dbReference type="RefSeq" id="WP_279776557.1">
    <property type="nucleotide sequence ID" value="NZ_JARVQW010000002.1"/>
</dbReference>
<protein>
    <submittedName>
        <fullName evidence="2">Phage minor head protein</fullName>
    </submittedName>
</protein>
<reference evidence="2" key="2">
    <citation type="submission" date="2023-10" db="EMBL/GenBank/DDBJ databases">
        <title>Analysis of Resistance Genes of Carbapenem-resistant Providencia rettgeri.</title>
        <authorList>
            <person name="Liu M."/>
        </authorList>
    </citation>
    <scope>NUCLEOTIDE SEQUENCE</scope>
    <source>
        <strain evidence="2">QITACRE101</strain>
    </source>
</reference>
<proteinExistence type="predicted"/>
<dbReference type="AlphaFoldDB" id="A0AB35L9J2"/>
<dbReference type="Proteomes" id="UP001162044">
    <property type="component" value="Unassembled WGS sequence"/>
</dbReference>
<accession>A0AB35L9J2</accession>
<dbReference type="Pfam" id="PF04233">
    <property type="entry name" value="Phage_Mu_F"/>
    <property type="match status" value="1"/>
</dbReference>